<dbReference type="Proteomes" id="UP000064844">
    <property type="component" value="Chromosome"/>
</dbReference>
<keyword evidence="3" id="KW-1185">Reference proteome</keyword>
<reference evidence="3" key="2">
    <citation type="submission" date="2015-04" db="EMBL/GenBank/DDBJ databases">
        <title>A butyrogenic pathway from the amino acid lysine in a human gut commensal.</title>
        <authorList>
            <person name="de Vos W.M."/>
            <person name="Bui N.T.P."/>
            <person name="Plugge C.M."/>
            <person name="Ritari J."/>
        </authorList>
    </citation>
    <scope>NUCLEOTIDE SEQUENCE [LARGE SCALE GENOMIC DNA]</scope>
    <source>
        <strain evidence="3">AF211</strain>
    </source>
</reference>
<dbReference type="PATRIC" id="fig|1297617.4.peg.595"/>
<reference evidence="2 3" key="1">
    <citation type="journal article" date="2015" name="Nat. Commun.">
        <title>Production of butyrate from lysine and the Amadori product fructoselysine by a human gut commensal.</title>
        <authorList>
            <person name="Bui T.P."/>
            <person name="Ritari J."/>
            <person name="Boeren S."/>
            <person name="de Waard P."/>
            <person name="Plugge C.M."/>
            <person name="de Vos W.M."/>
        </authorList>
    </citation>
    <scope>NUCLEOTIDE SEQUENCE [LARGE SCALE GENOMIC DNA]</scope>
    <source>
        <strain evidence="2 3">AF211</strain>
    </source>
</reference>
<sequence>MEYTILGEKRDIALVHTDEVVLRDAASALEFMMSAQYETGCRKLILPKACVAEAFFSLRTGLAGEILQKFVNYQMRLAIVGEYDHYTSKPLQDFIRESNRGREICFLPSVEEAVRKLT</sequence>
<evidence type="ECO:0000259" key="1">
    <source>
        <dbReference type="Pfam" id="PF13788"/>
    </source>
</evidence>
<accession>A0A0S2W0V3</accession>
<protein>
    <recommendedName>
        <fullName evidence="1">DUF4180 domain-containing protein</fullName>
    </recommendedName>
</protein>
<proteinExistence type="predicted"/>
<dbReference type="AlphaFoldDB" id="A0A0S2W0V3"/>
<dbReference type="Pfam" id="PF13788">
    <property type="entry name" value="DUF4180"/>
    <property type="match status" value="1"/>
</dbReference>
<organism evidence="2 3">
    <name type="scientific">Intestinimonas butyriciproducens</name>
    <dbReference type="NCBI Taxonomy" id="1297617"/>
    <lineage>
        <taxon>Bacteria</taxon>
        <taxon>Bacillati</taxon>
        <taxon>Bacillota</taxon>
        <taxon>Clostridia</taxon>
        <taxon>Eubacteriales</taxon>
        <taxon>Intestinimonas</taxon>
    </lineage>
</organism>
<evidence type="ECO:0000313" key="2">
    <source>
        <dbReference type="EMBL" id="ALP92981.1"/>
    </source>
</evidence>
<dbReference type="KEGG" id="ibu:IB211_00586"/>
<dbReference type="STRING" id="1297617.IB211_00586"/>
<feature type="domain" description="DUF4180" evidence="1">
    <location>
        <begin position="9"/>
        <end position="117"/>
    </location>
</feature>
<name>A0A0S2W0V3_9FIRM</name>
<dbReference type="EMBL" id="CP011307">
    <property type="protein sequence ID" value="ALP92981.1"/>
    <property type="molecule type" value="Genomic_DNA"/>
</dbReference>
<dbReference type="eggNOG" id="ENOG5032Z57">
    <property type="taxonomic scope" value="Bacteria"/>
</dbReference>
<dbReference type="RefSeq" id="WP_033116202.1">
    <property type="nucleotide sequence ID" value="NZ_CALICV010000134.1"/>
</dbReference>
<evidence type="ECO:0000313" key="3">
    <source>
        <dbReference type="Proteomes" id="UP000064844"/>
    </source>
</evidence>
<gene>
    <name evidence="2" type="ORF">IB211_00586</name>
</gene>
<dbReference type="InterPro" id="IPR025438">
    <property type="entry name" value="DUF4180"/>
</dbReference>